<keyword evidence="3" id="KW-1185">Reference proteome</keyword>
<evidence type="ECO:0000313" key="2">
    <source>
        <dbReference type="EMBL" id="MBA4495536.1"/>
    </source>
</evidence>
<comment type="caution">
    <text evidence="2">The sequence shown here is derived from an EMBL/GenBank/DDBJ whole genome shotgun (WGS) entry which is preliminary data.</text>
</comment>
<evidence type="ECO:0000256" key="1">
    <source>
        <dbReference type="SAM" id="Phobius"/>
    </source>
</evidence>
<proteinExistence type="predicted"/>
<evidence type="ECO:0000313" key="3">
    <source>
        <dbReference type="Proteomes" id="UP000535491"/>
    </source>
</evidence>
<dbReference type="AlphaFoldDB" id="A0A7W1WTG6"/>
<dbReference type="Proteomes" id="UP000535491">
    <property type="component" value="Unassembled WGS sequence"/>
</dbReference>
<keyword evidence="1" id="KW-1133">Transmembrane helix</keyword>
<gene>
    <name evidence="2" type="ORF">H1191_14625</name>
</gene>
<keyword evidence="1" id="KW-0812">Transmembrane</keyword>
<feature type="transmembrane region" description="Helical" evidence="1">
    <location>
        <begin position="6"/>
        <end position="27"/>
    </location>
</feature>
<keyword evidence="1" id="KW-0472">Membrane</keyword>
<dbReference type="EMBL" id="JACEIQ010000016">
    <property type="protein sequence ID" value="MBA4495536.1"/>
    <property type="molecule type" value="Genomic_DNA"/>
</dbReference>
<reference evidence="2 3" key="1">
    <citation type="submission" date="2020-07" db="EMBL/GenBank/DDBJ databases">
        <authorList>
            <person name="Feng H."/>
        </authorList>
    </citation>
    <scope>NUCLEOTIDE SEQUENCE [LARGE SCALE GENOMIC DNA]</scope>
    <source>
        <strain evidence="3">s-10</strain>
    </source>
</reference>
<protein>
    <submittedName>
        <fullName evidence="2">Uncharacterized protein</fullName>
    </submittedName>
</protein>
<accession>A0A7W1WTG6</accession>
<dbReference type="RefSeq" id="WP_181753086.1">
    <property type="nucleotide sequence ID" value="NZ_JACEIQ010000016.1"/>
</dbReference>
<sequence length="82" mass="9523">MELDWTPSLGWMILFVAAFAAIIVVCVNARSSHFWYKNCDLLQYKKISHVSPMLHPRLWIIAKTRLRMGNADDEGDHSFLFV</sequence>
<name>A0A7W1WTG6_9BACL</name>
<organism evidence="2 3">
    <name type="scientific">Paenactinomyces guangxiensis</name>
    <dbReference type="NCBI Taxonomy" id="1490290"/>
    <lineage>
        <taxon>Bacteria</taxon>
        <taxon>Bacillati</taxon>
        <taxon>Bacillota</taxon>
        <taxon>Bacilli</taxon>
        <taxon>Bacillales</taxon>
        <taxon>Thermoactinomycetaceae</taxon>
        <taxon>Paenactinomyces</taxon>
    </lineage>
</organism>